<dbReference type="Gene3D" id="1.20.5.110">
    <property type="match status" value="1"/>
</dbReference>
<keyword evidence="7" id="KW-0175">Coiled coil</keyword>
<feature type="region of interest" description="Disordered" evidence="9">
    <location>
        <begin position="121"/>
        <end position="152"/>
    </location>
</feature>
<dbReference type="GO" id="GO:0015031">
    <property type="term" value="P:protein transport"/>
    <property type="evidence" value="ECO:0007669"/>
    <property type="project" value="UniProtKB-KW"/>
</dbReference>
<evidence type="ECO:0000256" key="4">
    <source>
        <dbReference type="ARBA" id="ARBA00022692"/>
    </source>
</evidence>
<dbReference type="EMBL" id="JALLPB020000346">
    <property type="protein sequence ID" value="KAL3810214.1"/>
    <property type="molecule type" value="Genomic_DNA"/>
</dbReference>
<keyword evidence="3" id="KW-0813">Transport</keyword>
<evidence type="ECO:0000259" key="11">
    <source>
        <dbReference type="Pfam" id="PF05008"/>
    </source>
</evidence>
<keyword evidence="13" id="KW-1185">Reference proteome</keyword>
<evidence type="ECO:0000256" key="8">
    <source>
        <dbReference type="ARBA" id="ARBA00023136"/>
    </source>
</evidence>
<evidence type="ECO:0000256" key="7">
    <source>
        <dbReference type="ARBA" id="ARBA00023054"/>
    </source>
</evidence>
<feature type="domain" description="Vesicle transport v-SNARE N-terminal" evidence="11">
    <location>
        <begin position="17"/>
        <end position="113"/>
    </location>
</feature>
<dbReference type="AlphaFoldDB" id="A0ABD3RB99"/>
<dbReference type="PANTHER" id="PTHR21230:SF84">
    <property type="entry name" value="VESICLE TRANSPORT V-SNARE N-TERMINAL DOMAIN-CONTAINING PROTEIN"/>
    <property type="match status" value="1"/>
</dbReference>
<dbReference type="InterPro" id="IPR010989">
    <property type="entry name" value="SNARE"/>
</dbReference>
<dbReference type="PANTHER" id="PTHR21230">
    <property type="entry name" value="VESICLE TRANSPORT V-SNARE PROTEIN VTI1-RELATED"/>
    <property type="match status" value="1"/>
</dbReference>
<comment type="subcellular location">
    <subcellularLocation>
        <location evidence="1">Membrane</location>
        <topology evidence="1">Single-pass type IV membrane protein</topology>
    </subcellularLocation>
</comment>
<reference evidence="12 13" key="1">
    <citation type="submission" date="2024-10" db="EMBL/GenBank/DDBJ databases">
        <title>Updated reference genomes for cyclostephanoid diatoms.</title>
        <authorList>
            <person name="Roberts W.R."/>
            <person name="Alverson A.J."/>
        </authorList>
    </citation>
    <scope>NUCLEOTIDE SEQUENCE [LARGE SCALE GENOMIC DNA]</scope>
    <source>
        <strain evidence="12 13">AJA228-03</strain>
    </source>
</reference>
<evidence type="ECO:0000256" key="2">
    <source>
        <dbReference type="ARBA" id="ARBA00006108"/>
    </source>
</evidence>
<evidence type="ECO:0000256" key="3">
    <source>
        <dbReference type="ARBA" id="ARBA00022448"/>
    </source>
</evidence>
<evidence type="ECO:0000256" key="10">
    <source>
        <dbReference type="SAM" id="Phobius"/>
    </source>
</evidence>
<feature type="transmembrane region" description="Helical" evidence="10">
    <location>
        <begin position="228"/>
        <end position="249"/>
    </location>
</feature>
<keyword evidence="4 10" id="KW-0812">Transmembrane</keyword>
<dbReference type="SUPFAM" id="SSF58038">
    <property type="entry name" value="SNARE fusion complex"/>
    <property type="match status" value="1"/>
</dbReference>
<evidence type="ECO:0000256" key="6">
    <source>
        <dbReference type="ARBA" id="ARBA00022989"/>
    </source>
</evidence>
<dbReference type="GO" id="GO:0016020">
    <property type="term" value="C:membrane"/>
    <property type="evidence" value="ECO:0007669"/>
    <property type="project" value="UniProtKB-SubCell"/>
</dbReference>
<dbReference type="Pfam" id="PF12352">
    <property type="entry name" value="V-SNARE_C"/>
    <property type="match status" value="1"/>
</dbReference>
<dbReference type="Gene3D" id="1.20.58.400">
    <property type="entry name" value="t-snare proteins"/>
    <property type="match status" value="1"/>
</dbReference>
<name>A0ABD3RB99_9STRA</name>
<evidence type="ECO:0000256" key="5">
    <source>
        <dbReference type="ARBA" id="ARBA00022927"/>
    </source>
</evidence>
<evidence type="ECO:0000256" key="1">
    <source>
        <dbReference type="ARBA" id="ARBA00004211"/>
    </source>
</evidence>
<dbReference type="GO" id="GO:0005737">
    <property type="term" value="C:cytoplasm"/>
    <property type="evidence" value="ECO:0007669"/>
    <property type="project" value="UniProtKB-ARBA"/>
</dbReference>
<comment type="similarity">
    <text evidence="2">Belongs to the VTI1 family.</text>
</comment>
<dbReference type="SUPFAM" id="SSF47661">
    <property type="entry name" value="t-snare proteins"/>
    <property type="match status" value="1"/>
</dbReference>
<keyword evidence="6 10" id="KW-1133">Transmembrane helix</keyword>
<gene>
    <name evidence="12" type="ORF">ACHAXA_006354</name>
</gene>
<dbReference type="InterPro" id="IPR038407">
    <property type="entry name" value="v-SNARE_N_sf"/>
</dbReference>
<dbReference type="CDD" id="cd15862">
    <property type="entry name" value="SNARE_Vti1"/>
    <property type="match status" value="1"/>
</dbReference>
<evidence type="ECO:0000256" key="9">
    <source>
        <dbReference type="SAM" id="MobiDB-lite"/>
    </source>
</evidence>
<dbReference type="Proteomes" id="UP001530377">
    <property type="component" value="Unassembled WGS sequence"/>
</dbReference>
<comment type="caution">
    <text evidence="12">The sequence shown here is derived from an EMBL/GenBank/DDBJ whole genome shotgun (WGS) entry which is preliminary data.</text>
</comment>
<protein>
    <recommendedName>
        <fullName evidence="11">Vesicle transport v-SNARE N-terminal domain-containing protein</fullName>
    </recommendedName>
</protein>
<feature type="compositionally biased region" description="Gly residues" evidence="9">
    <location>
        <begin position="138"/>
        <end position="147"/>
    </location>
</feature>
<sequence>MSSTTIASSNSLTMIPFERYDEEFLSLTEQVTSKLRALDPRTSTSSISSTSTSSADADVRMAHALLLQADDLLKQMGLEARGVEDASVKRDLLGKVRVCKARLANLRDDYEAAKSHVERRGLGLGKDDANGPGARGVVPGGGGGGGGRGKERLLSNSESLQNQESALSNARSIMAETESVALEITEELGRHRETITSAHGRVRQVTGMTNRARRIVQNMGRREVQQKLILYGVAGAVFIVFLMLIYGMFS</sequence>
<organism evidence="12 13">
    <name type="scientific">Cyclostephanos tholiformis</name>
    <dbReference type="NCBI Taxonomy" id="382380"/>
    <lineage>
        <taxon>Eukaryota</taxon>
        <taxon>Sar</taxon>
        <taxon>Stramenopiles</taxon>
        <taxon>Ochrophyta</taxon>
        <taxon>Bacillariophyta</taxon>
        <taxon>Coscinodiscophyceae</taxon>
        <taxon>Thalassiosirophycidae</taxon>
        <taxon>Stephanodiscales</taxon>
        <taxon>Stephanodiscaceae</taxon>
        <taxon>Cyclostephanos</taxon>
    </lineage>
</organism>
<evidence type="ECO:0000313" key="12">
    <source>
        <dbReference type="EMBL" id="KAL3810214.1"/>
    </source>
</evidence>
<accession>A0ABD3RB99</accession>
<keyword evidence="5" id="KW-0653">Protein transport</keyword>
<evidence type="ECO:0000313" key="13">
    <source>
        <dbReference type="Proteomes" id="UP001530377"/>
    </source>
</evidence>
<proteinExistence type="inferred from homology"/>
<keyword evidence="8 10" id="KW-0472">Membrane</keyword>
<dbReference type="Pfam" id="PF05008">
    <property type="entry name" value="V-SNARE"/>
    <property type="match status" value="1"/>
</dbReference>
<dbReference type="InterPro" id="IPR007705">
    <property type="entry name" value="Vesicle_trsprt_v-SNARE_N"/>
</dbReference>